<dbReference type="Pfam" id="PF04233">
    <property type="entry name" value="Phage_Mu_F"/>
    <property type="match status" value="1"/>
</dbReference>
<gene>
    <name evidence="3" type="ORF">JMUB3936_0340</name>
</gene>
<dbReference type="Proteomes" id="UP000321944">
    <property type="component" value="Chromosome"/>
</dbReference>
<dbReference type="Gene3D" id="3.40.390.10">
    <property type="entry name" value="Collagenase (Catalytic Domain)"/>
    <property type="match status" value="1"/>
</dbReference>
<evidence type="ECO:0000259" key="2">
    <source>
        <dbReference type="Pfam" id="PF04233"/>
    </source>
</evidence>
<evidence type="ECO:0000256" key="1">
    <source>
        <dbReference type="SAM" id="Coils"/>
    </source>
</evidence>
<dbReference type="InterPro" id="IPR006528">
    <property type="entry name" value="Phage_head_morphogenesis_dom"/>
</dbReference>
<dbReference type="NCBIfam" id="TIGR01641">
    <property type="entry name" value="phageSPP1_gp7"/>
    <property type="match status" value="1"/>
</dbReference>
<dbReference type="SUPFAM" id="SSF55486">
    <property type="entry name" value="Metalloproteases ('zincins'), catalytic domain"/>
    <property type="match status" value="1"/>
</dbReference>
<dbReference type="EMBL" id="AP019841">
    <property type="protein sequence ID" value="BBM54062.1"/>
    <property type="molecule type" value="Genomic_DNA"/>
</dbReference>
<proteinExistence type="predicted"/>
<organism evidence="3 4">
    <name type="scientific">Leptotrichia wadei</name>
    <dbReference type="NCBI Taxonomy" id="157687"/>
    <lineage>
        <taxon>Bacteria</taxon>
        <taxon>Fusobacteriati</taxon>
        <taxon>Fusobacteriota</taxon>
        <taxon>Fusobacteriia</taxon>
        <taxon>Fusobacteriales</taxon>
        <taxon>Leptotrichiaceae</taxon>
        <taxon>Leptotrichia</taxon>
    </lineage>
</organism>
<dbReference type="RefSeq" id="WP_147002906.1">
    <property type="nucleotide sequence ID" value="NZ_AP019841.1"/>
</dbReference>
<sequence>MSIRENVVSALVKEIISLGSISSGEQNIDDKLLEQMLKDMDIAQALQLMTQTVTSKEWKIETDVPEYVEVAENIQRRLNNLNISKLLENILRAEIYKKSIFEIIYDKDSSGNTIIKDLILLPNKYIKYDKDSGWVVKTRDSEIAIASEPSRFLVCVNEERLDNLQGSTDLLPLVPVFTAKERLESKLNAIIEKYGDIITVFAYEPSAETDPPEVVKARQKDVEAQAKDLKAAKGKDVLAVPSAGEKSLDDFIKFIKLDDLKPEIYQELLNEKAKSVQRYLLGSTLVVGVDGNSGNRALGEVHKEQQNYKIESKVKKIRDWIQKLIEIDARLYGYDSGNFYFKFVEEINETETLELEDKRTKTISEKVNYIVKISESGYAFTKTKIAEILGVKEADLIEVEKESGNLEFSKPKKKLNINKINKKRELIEKNQARFDKFIDNNFKKWQKNVLKAIREKIEKANDISDLYDLEFDYDNTLEDMLLISMLQGFDNAVMIDNKIVEFSNTRTTTRNAALDNFLKKHPALYNDIENEMEYARQKYFWIKKVTDVNVTEKIFKQMSNTLENGGTFKEWKKDVDNILSQSGLTLNEGYLKTVFRTNMNHAYNVGIYMKMDKYKERYPYYQYCGTLDGREQEHTRELNGKIFKIGTPEADKYFPPNGFNCRCYTVSLTADEVNPDEVVGNGDIDQDVGSFAGNIGNDEYIATLEKNYKQKVDTFADKYDIPDFVLTKPLKKDGNSSIIDTIKTVKEANNYAEKVLGVKADYTGIDVRCANEWNRGLAAMKNKYPEVAEQIKFVGSMQKRNELLKAELKNYAKNNKLAKGTKELLDYVLGKLNIKSNRTAESFHVTRLGNNPDENEIIKIVNKYAGISLNSNYYNNYDNVIAERKRQVTNGWKPVGCDTMKSIFDHEFGHQIDKLLGISKSKDVKEYFETNKTVISKNLSKYATVKVEEFIAEAWSEYKNNPKPREISRKVGRFIERSWKEWQKKNL</sequence>
<dbReference type="InterPro" id="IPR024079">
    <property type="entry name" value="MetalloPept_cat_dom_sf"/>
</dbReference>
<feature type="coiled-coil region" evidence="1">
    <location>
        <begin position="794"/>
        <end position="821"/>
    </location>
</feature>
<dbReference type="InterPro" id="IPR009279">
    <property type="entry name" value="Portal_Mu"/>
</dbReference>
<feature type="domain" description="Phage head morphogenesis" evidence="2">
    <location>
        <begin position="553"/>
        <end position="665"/>
    </location>
</feature>
<dbReference type="GO" id="GO:0008237">
    <property type="term" value="F:metallopeptidase activity"/>
    <property type="evidence" value="ECO:0007669"/>
    <property type="project" value="InterPro"/>
</dbReference>
<protein>
    <recommendedName>
        <fullName evidence="2">Phage head morphogenesis domain-containing protein</fullName>
    </recommendedName>
</protein>
<evidence type="ECO:0000313" key="4">
    <source>
        <dbReference type="Proteomes" id="UP000321944"/>
    </source>
</evidence>
<name>A0A510KQT2_9FUSO</name>
<reference evidence="3 4" key="1">
    <citation type="submission" date="2019-07" db="EMBL/GenBank/DDBJ databases">
        <title>Complete Genome Sequence of Leptotrichia wadei Strain JMUB3936.</title>
        <authorList>
            <person name="Watanabe S."/>
            <person name="Cui L."/>
        </authorList>
    </citation>
    <scope>NUCLEOTIDE SEQUENCE [LARGE SCALE GENOMIC DNA]</scope>
    <source>
        <strain evidence="3 4">JMUB3936</strain>
    </source>
</reference>
<dbReference type="AlphaFoldDB" id="A0A510KQT2"/>
<accession>A0A510KQT2</accession>
<dbReference type="OrthoDB" id="9813502at2"/>
<keyword evidence="1" id="KW-0175">Coiled coil</keyword>
<evidence type="ECO:0000313" key="3">
    <source>
        <dbReference type="EMBL" id="BBM54062.1"/>
    </source>
</evidence>
<dbReference type="Pfam" id="PF06074">
    <property type="entry name" value="Portal_Mu"/>
    <property type="match status" value="1"/>
</dbReference>